<evidence type="ECO:0000313" key="2">
    <source>
        <dbReference type="Proteomes" id="UP000076798"/>
    </source>
</evidence>
<dbReference type="Proteomes" id="UP000076798">
    <property type="component" value="Unassembled WGS sequence"/>
</dbReference>
<name>A0A166DEX3_9AGAM</name>
<gene>
    <name evidence="1" type="ORF">SISSUDRAFT_754618</name>
</gene>
<reference evidence="1 2" key="1">
    <citation type="journal article" date="2016" name="Mol. Biol. Evol.">
        <title>Comparative Genomics of Early-Diverging Mushroom-Forming Fungi Provides Insights into the Origins of Lignocellulose Decay Capabilities.</title>
        <authorList>
            <person name="Nagy L.G."/>
            <person name="Riley R."/>
            <person name="Tritt A."/>
            <person name="Adam C."/>
            <person name="Daum C."/>
            <person name="Floudas D."/>
            <person name="Sun H."/>
            <person name="Yadav J.S."/>
            <person name="Pangilinan J."/>
            <person name="Larsson K.H."/>
            <person name="Matsuura K."/>
            <person name="Barry K."/>
            <person name="Labutti K."/>
            <person name="Kuo R."/>
            <person name="Ohm R.A."/>
            <person name="Bhattacharya S.S."/>
            <person name="Shirouzu T."/>
            <person name="Yoshinaga Y."/>
            <person name="Martin F.M."/>
            <person name="Grigoriev I.V."/>
            <person name="Hibbett D.S."/>
        </authorList>
    </citation>
    <scope>NUCLEOTIDE SEQUENCE [LARGE SCALE GENOMIC DNA]</scope>
    <source>
        <strain evidence="1 2">HHB10207 ss-3</strain>
    </source>
</reference>
<organism evidence="1 2">
    <name type="scientific">Sistotremastrum suecicum HHB10207 ss-3</name>
    <dbReference type="NCBI Taxonomy" id="1314776"/>
    <lineage>
        <taxon>Eukaryota</taxon>
        <taxon>Fungi</taxon>
        <taxon>Dikarya</taxon>
        <taxon>Basidiomycota</taxon>
        <taxon>Agaricomycotina</taxon>
        <taxon>Agaricomycetes</taxon>
        <taxon>Sistotremastrales</taxon>
        <taxon>Sistotremastraceae</taxon>
        <taxon>Sistotremastrum</taxon>
    </lineage>
</organism>
<sequence length="120" mass="13911">MARLKDALTIVRGSLGAGQFIPNPIWTQAIANDYLTNLEGLVHLWKDKNNPRDRAFIVLMARKTQVVIHNVFWQAIFTKDAQSMPTEDIGEVHCQFHERIQKLVELMRGCEIEMAPYYFH</sequence>
<proteinExistence type="predicted"/>
<dbReference type="EMBL" id="KV428063">
    <property type="protein sequence ID" value="KZT38454.1"/>
    <property type="molecule type" value="Genomic_DNA"/>
</dbReference>
<dbReference type="AlphaFoldDB" id="A0A166DEX3"/>
<protein>
    <submittedName>
        <fullName evidence="1">Uncharacterized protein</fullName>
    </submittedName>
</protein>
<accession>A0A166DEX3</accession>
<evidence type="ECO:0000313" key="1">
    <source>
        <dbReference type="EMBL" id="KZT38454.1"/>
    </source>
</evidence>
<keyword evidence="2" id="KW-1185">Reference proteome</keyword>